<dbReference type="EMBL" id="BGZK01001490">
    <property type="protein sequence ID" value="GBP80970.1"/>
    <property type="molecule type" value="Genomic_DNA"/>
</dbReference>
<comment type="caution">
    <text evidence="2">The sequence shown here is derived from an EMBL/GenBank/DDBJ whole genome shotgun (WGS) entry which is preliminary data.</text>
</comment>
<keyword evidence="3" id="KW-1185">Reference proteome</keyword>
<organism evidence="2 3">
    <name type="scientific">Eumeta variegata</name>
    <name type="common">Bagworm moth</name>
    <name type="synonym">Eumeta japonica</name>
    <dbReference type="NCBI Taxonomy" id="151549"/>
    <lineage>
        <taxon>Eukaryota</taxon>
        <taxon>Metazoa</taxon>
        <taxon>Ecdysozoa</taxon>
        <taxon>Arthropoda</taxon>
        <taxon>Hexapoda</taxon>
        <taxon>Insecta</taxon>
        <taxon>Pterygota</taxon>
        <taxon>Neoptera</taxon>
        <taxon>Endopterygota</taxon>
        <taxon>Lepidoptera</taxon>
        <taxon>Glossata</taxon>
        <taxon>Ditrysia</taxon>
        <taxon>Tineoidea</taxon>
        <taxon>Psychidae</taxon>
        <taxon>Oiketicinae</taxon>
        <taxon>Eumeta</taxon>
    </lineage>
</organism>
<dbReference type="AlphaFoldDB" id="A0A4C1Z0B7"/>
<dbReference type="Proteomes" id="UP000299102">
    <property type="component" value="Unassembled WGS sequence"/>
</dbReference>
<sequence>MLATKKQEITAAPKKSPERYHLLDRNRTSDGGRCEPVEEEWADGITSRMMNGGVGLSESKITMKLILHQELETKRSETPSASSSRDLGVVCACMRACVRACLRVCVRTCVLTCVRACICDSDSILDPHPVLNFDLDAAPHSDFGHALDSNFGRTFDFDLELIFDLDPGFDFQCYFSSSAQFRFCYCIADSIKIKFGLYDSWIV</sequence>
<feature type="compositionally biased region" description="Basic and acidic residues" evidence="1">
    <location>
        <begin position="15"/>
        <end position="33"/>
    </location>
</feature>
<evidence type="ECO:0000256" key="1">
    <source>
        <dbReference type="SAM" id="MobiDB-lite"/>
    </source>
</evidence>
<gene>
    <name evidence="2" type="ORF">EVAR_54134_1</name>
</gene>
<name>A0A4C1Z0B7_EUMVA</name>
<evidence type="ECO:0000313" key="2">
    <source>
        <dbReference type="EMBL" id="GBP80970.1"/>
    </source>
</evidence>
<protein>
    <submittedName>
        <fullName evidence="2">Uncharacterized protein</fullName>
    </submittedName>
</protein>
<feature type="region of interest" description="Disordered" evidence="1">
    <location>
        <begin position="1"/>
        <end position="33"/>
    </location>
</feature>
<proteinExistence type="predicted"/>
<reference evidence="2 3" key="1">
    <citation type="journal article" date="2019" name="Commun. Biol.">
        <title>The bagworm genome reveals a unique fibroin gene that provides high tensile strength.</title>
        <authorList>
            <person name="Kono N."/>
            <person name="Nakamura H."/>
            <person name="Ohtoshi R."/>
            <person name="Tomita M."/>
            <person name="Numata K."/>
            <person name="Arakawa K."/>
        </authorList>
    </citation>
    <scope>NUCLEOTIDE SEQUENCE [LARGE SCALE GENOMIC DNA]</scope>
</reference>
<evidence type="ECO:0000313" key="3">
    <source>
        <dbReference type="Proteomes" id="UP000299102"/>
    </source>
</evidence>
<accession>A0A4C1Z0B7</accession>